<dbReference type="InterPro" id="IPR011049">
    <property type="entry name" value="Serralysin-like_metalloprot_C"/>
</dbReference>
<comment type="subcellular location">
    <subcellularLocation>
        <location evidence="1">Secreted</location>
    </subcellularLocation>
</comment>
<dbReference type="EMBL" id="JAQOSQ010000004">
    <property type="protein sequence ID" value="MDJ1182728.1"/>
    <property type="molecule type" value="Genomic_DNA"/>
</dbReference>
<dbReference type="InterPro" id="IPR018511">
    <property type="entry name" value="Hemolysin-typ_Ca-bd_CS"/>
</dbReference>
<dbReference type="PRINTS" id="PR00313">
    <property type="entry name" value="CABNDNGRPT"/>
</dbReference>
<keyword evidence="4" id="KW-1185">Reference proteome</keyword>
<dbReference type="Pfam" id="PF00353">
    <property type="entry name" value="HemolysinCabind"/>
    <property type="match status" value="3"/>
</dbReference>
<evidence type="ECO:0000256" key="2">
    <source>
        <dbReference type="ARBA" id="ARBA00022525"/>
    </source>
</evidence>
<name>A0ABT7BU60_9CYAN</name>
<gene>
    <name evidence="3" type="ORF">PMH09_05920</name>
</gene>
<reference evidence="3 4" key="1">
    <citation type="submission" date="2023-01" db="EMBL/GenBank/DDBJ databases">
        <title>Novel diversity within Roseofilum (Cyanobacteria; Desertifilaceae) from marine benthic mats with descriptions of four novel species.</title>
        <authorList>
            <person name="Wang Y."/>
            <person name="Berthold D.E."/>
            <person name="Hu J."/>
            <person name="Lefler F.W."/>
            <person name="Laughinghouse H.D. IV."/>
        </authorList>
    </citation>
    <scope>NUCLEOTIDE SEQUENCE [LARGE SCALE GENOMIC DNA]</scope>
    <source>
        <strain evidence="3 4">BLCC-M143</strain>
    </source>
</reference>
<organism evidence="3 4">
    <name type="scientific">Roseofilum casamattae BLCC-M143</name>
    <dbReference type="NCBI Taxonomy" id="3022442"/>
    <lineage>
        <taxon>Bacteria</taxon>
        <taxon>Bacillati</taxon>
        <taxon>Cyanobacteriota</taxon>
        <taxon>Cyanophyceae</taxon>
        <taxon>Desertifilales</taxon>
        <taxon>Desertifilaceae</taxon>
        <taxon>Roseofilum</taxon>
        <taxon>Roseofilum casamattae</taxon>
    </lineage>
</organism>
<protein>
    <submittedName>
        <fullName evidence="3">Calcium-binding protein</fullName>
    </submittedName>
</protein>
<evidence type="ECO:0000313" key="3">
    <source>
        <dbReference type="EMBL" id="MDJ1182728.1"/>
    </source>
</evidence>
<keyword evidence="2" id="KW-0964">Secreted</keyword>
<dbReference type="PROSITE" id="PS00330">
    <property type="entry name" value="HEMOLYSIN_CALCIUM"/>
    <property type="match status" value="1"/>
</dbReference>
<proteinExistence type="predicted"/>
<dbReference type="InterPro" id="IPR050557">
    <property type="entry name" value="RTX_toxin/Mannuronan_C5-epim"/>
</dbReference>
<comment type="caution">
    <text evidence="3">The sequence shown here is derived from an EMBL/GenBank/DDBJ whole genome shotgun (WGS) entry which is preliminary data.</text>
</comment>
<accession>A0ABT7BU60</accession>
<evidence type="ECO:0000313" key="4">
    <source>
        <dbReference type="Proteomes" id="UP001232992"/>
    </source>
</evidence>
<sequence>MTTLPDFSFFPTRLLAAEFDDLIFLSDTGFGDSLLSYPGGLWALNGNDTISGSALSEVILGNANNDVLRGGFGSDRLLGGQHDDLLFGEGDGDLLRGDLGNDRLFGEAGNDTLRGGAGNDLLNGNIGHDFLMGDLGTDSLVGEVGFDTFVLRTDDASPGPSLVDRILDWNPNEDLIGLTENVTFFNLHFDTTQNVAGGGANDTLITIGFNGPSLGILVDYTLGLGPANFISLTPADEQIGTNIFFPPIP</sequence>
<dbReference type="PANTHER" id="PTHR38340">
    <property type="entry name" value="S-LAYER PROTEIN"/>
    <property type="match status" value="1"/>
</dbReference>
<dbReference type="Proteomes" id="UP001232992">
    <property type="component" value="Unassembled WGS sequence"/>
</dbReference>
<dbReference type="RefSeq" id="WP_283757381.1">
    <property type="nucleotide sequence ID" value="NZ_JAQOSQ010000004.1"/>
</dbReference>
<dbReference type="InterPro" id="IPR001343">
    <property type="entry name" value="Hemolysn_Ca-bd"/>
</dbReference>
<dbReference type="PANTHER" id="PTHR38340:SF1">
    <property type="entry name" value="S-LAYER PROTEIN"/>
    <property type="match status" value="1"/>
</dbReference>
<dbReference type="Gene3D" id="2.150.10.10">
    <property type="entry name" value="Serralysin-like metalloprotease, C-terminal"/>
    <property type="match status" value="2"/>
</dbReference>
<evidence type="ECO:0000256" key="1">
    <source>
        <dbReference type="ARBA" id="ARBA00004613"/>
    </source>
</evidence>
<dbReference type="SUPFAM" id="SSF51120">
    <property type="entry name" value="beta-Roll"/>
    <property type="match status" value="2"/>
</dbReference>